<dbReference type="GO" id="GO:0033699">
    <property type="term" value="F:DNA 5'-adenosine monophosphate hydrolase activity"/>
    <property type="evidence" value="ECO:0007669"/>
    <property type="project" value="TreeGrafter"/>
</dbReference>
<evidence type="ECO:0000256" key="2">
    <source>
        <dbReference type="ARBA" id="ARBA00022723"/>
    </source>
</evidence>
<name>A0A0L7L1C0_OPEBR</name>
<accession>A0A0L7L1C0</accession>
<feature type="domain" description="HIT" evidence="9">
    <location>
        <begin position="22"/>
        <end position="123"/>
    </location>
</feature>
<dbReference type="InterPro" id="IPR036265">
    <property type="entry name" value="HIT-like_sf"/>
</dbReference>
<reference evidence="10 11" key="1">
    <citation type="journal article" date="2015" name="Genome Biol. Evol.">
        <title>The genome of winter moth (Operophtera brumata) provides a genomic perspective on sexual dimorphism and phenology.</title>
        <authorList>
            <person name="Derks M.F."/>
            <person name="Smit S."/>
            <person name="Salis L."/>
            <person name="Schijlen E."/>
            <person name="Bossers A."/>
            <person name="Mateman C."/>
            <person name="Pijl A.S."/>
            <person name="de Ridder D."/>
            <person name="Groenen M.A."/>
            <person name="Visser M.E."/>
            <person name="Megens H.J."/>
        </authorList>
    </citation>
    <scope>NUCLEOTIDE SEQUENCE [LARGE SCALE GENOMIC DNA]</scope>
    <source>
        <strain evidence="10">WM2013NL</strain>
        <tissue evidence="10">Head and thorax</tissue>
    </source>
</reference>
<dbReference type="AlphaFoldDB" id="A0A0L7L1C0"/>
<keyword evidence="11" id="KW-1185">Reference proteome</keyword>
<gene>
    <name evidence="10" type="ORF">OBRU01_08929</name>
</gene>
<dbReference type="GO" id="GO:1990165">
    <property type="term" value="F:single-strand break-containing DNA binding"/>
    <property type="evidence" value="ECO:0007669"/>
    <property type="project" value="TreeGrafter"/>
</dbReference>
<dbReference type="Proteomes" id="UP000037510">
    <property type="component" value="Unassembled WGS sequence"/>
</dbReference>
<dbReference type="InterPro" id="IPR032566">
    <property type="entry name" value="Znf-C2HE"/>
</dbReference>
<comment type="caution">
    <text evidence="8">Lacks conserved residue(s) required for the propagation of feature annotation.</text>
</comment>
<dbReference type="GO" id="GO:0005634">
    <property type="term" value="C:nucleus"/>
    <property type="evidence" value="ECO:0007669"/>
    <property type="project" value="UniProtKB-SubCell"/>
</dbReference>
<dbReference type="STRING" id="104452.A0A0L7L1C0"/>
<organism evidence="10 11">
    <name type="scientific">Operophtera brumata</name>
    <name type="common">Winter moth</name>
    <name type="synonym">Phalaena brumata</name>
    <dbReference type="NCBI Taxonomy" id="104452"/>
    <lineage>
        <taxon>Eukaryota</taxon>
        <taxon>Metazoa</taxon>
        <taxon>Ecdysozoa</taxon>
        <taxon>Arthropoda</taxon>
        <taxon>Hexapoda</taxon>
        <taxon>Insecta</taxon>
        <taxon>Pterygota</taxon>
        <taxon>Neoptera</taxon>
        <taxon>Endopterygota</taxon>
        <taxon>Lepidoptera</taxon>
        <taxon>Glossata</taxon>
        <taxon>Ditrysia</taxon>
        <taxon>Geometroidea</taxon>
        <taxon>Geometridae</taxon>
        <taxon>Larentiinae</taxon>
        <taxon>Operophtera</taxon>
    </lineage>
</organism>
<evidence type="ECO:0000256" key="7">
    <source>
        <dbReference type="ARBA" id="ARBA00023242"/>
    </source>
</evidence>
<sequence>MNKRLLPAVQQSINPKKPKHWSLSLLDSMKDPDSIVKSTEKLVVIRDKYPKAKVHYLILPHEEISSIYKLNHSHVKLIEDFGQMYKKIQEDEDYSLKAGFHAIPSMQRLHMHIISTDMISPCLKTKIHWNSFTTEFFLPYDDVLRELKENGSIQKMTSESHKKLMSTELQCNQCSYKPKNMPQLKEHLRSHSI</sequence>
<protein>
    <submittedName>
        <fullName evidence="10">Aprataxin</fullName>
    </submittedName>
</protein>
<dbReference type="OrthoDB" id="3512845at2759"/>
<evidence type="ECO:0000256" key="4">
    <source>
        <dbReference type="ARBA" id="ARBA00022833"/>
    </source>
</evidence>
<evidence type="ECO:0000256" key="1">
    <source>
        <dbReference type="ARBA" id="ARBA00004123"/>
    </source>
</evidence>
<dbReference type="Pfam" id="PF11969">
    <property type="entry name" value="DcpS_C"/>
    <property type="match status" value="1"/>
</dbReference>
<dbReference type="GO" id="GO:0003725">
    <property type="term" value="F:double-stranded RNA binding"/>
    <property type="evidence" value="ECO:0007669"/>
    <property type="project" value="TreeGrafter"/>
</dbReference>
<dbReference type="PROSITE" id="PS51084">
    <property type="entry name" value="HIT_2"/>
    <property type="match status" value="1"/>
</dbReference>
<dbReference type="FunFam" id="3.30.428.10:FF:000004">
    <property type="entry name" value="aprataxin isoform X2"/>
    <property type="match status" value="1"/>
</dbReference>
<keyword evidence="6" id="KW-0234">DNA repair</keyword>
<proteinExistence type="predicted"/>
<evidence type="ECO:0000256" key="6">
    <source>
        <dbReference type="ARBA" id="ARBA00023204"/>
    </source>
</evidence>
<evidence type="ECO:0000256" key="8">
    <source>
        <dbReference type="PROSITE-ProRule" id="PRU00464"/>
    </source>
</evidence>
<evidence type="ECO:0000313" key="10">
    <source>
        <dbReference type="EMBL" id="KOB69282.1"/>
    </source>
</evidence>
<evidence type="ECO:0000256" key="5">
    <source>
        <dbReference type="ARBA" id="ARBA00023125"/>
    </source>
</evidence>
<dbReference type="SUPFAM" id="SSF54197">
    <property type="entry name" value="HIT-like"/>
    <property type="match status" value="1"/>
</dbReference>
<dbReference type="PANTHER" id="PTHR12486:SF4">
    <property type="entry name" value="APRATAXIN"/>
    <property type="match status" value="1"/>
</dbReference>
<dbReference type="GO" id="GO:0000012">
    <property type="term" value="P:single strand break repair"/>
    <property type="evidence" value="ECO:0007669"/>
    <property type="project" value="TreeGrafter"/>
</dbReference>
<keyword evidence="7" id="KW-0539">Nucleus</keyword>
<dbReference type="EMBL" id="JTDY01003602">
    <property type="protein sequence ID" value="KOB69282.1"/>
    <property type="molecule type" value="Genomic_DNA"/>
</dbReference>
<dbReference type="Pfam" id="PF16278">
    <property type="entry name" value="zf-C2HE"/>
    <property type="match status" value="1"/>
</dbReference>
<keyword evidence="2" id="KW-0479">Metal-binding</keyword>
<dbReference type="InterPro" id="IPR011146">
    <property type="entry name" value="HIT-like"/>
</dbReference>
<comment type="subcellular location">
    <subcellularLocation>
        <location evidence="1">Nucleus</location>
    </subcellularLocation>
</comment>
<evidence type="ECO:0000259" key="9">
    <source>
        <dbReference type="PROSITE" id="PS51084"/>
    </source>
</evidence>
<dbReference type="GO" id="GO:0030983">
    <property type="term" value="F:mismatched DNA binding"/>
    <property type="evidence" value="ECO:0007669"/>
    <property type="project" value="TreeGrafter"/>
</dbReference>
<keyword evidence="5" id="KW-0238">DNA-binding</keyword>
<dbReference type="Gene3D" id="3.30.428.10">
    <property type="entry name" value="HIT-like"/>
    <property type="match status" value="1"/>
</dbReference>
<keyword evidence="3" id="KW-0227">DNA damage</keyword>
<comment type="caution">
    <text evidence="10">The sequence shown here is derived from an EMBL/GenBank/DDBJ whole genome shotgun (WGS) entry which is preliminary data.</text>
</comment>
<evidence type="ECO:0000256" key="3">
    <source>
        <dbReference type="ARBA" id="ARBA00022763"/>
    </source>
</evidence>
<keyword evidence="4" id="KW-0862">Zinc</keyword>
<dbReference type="GO" id="GO:0003697">
    <property type="term" value="F:single-stranded DNA binding"/>
    <property type="evidence" value="ECO:0007669"/>
    <property type="project" value="TreeGrafter"/>
</dbReference>
<dbReference type="PANTHER" id="PTHR12486">
    <property type="entry name" value="APRATAXIN-RELATED"/>
    <property type="match status" value="1"/>
</dbReference>
<evidence type="ECO:0000313" key="11">
    <source>
        <dbReference type="Proteomes" id="UP000037510"/>
    </source>
</evidence>
<dbReference type="GO" id="GO:0046872">
    <property type="term" value="F:metal ion binding"/>
    <property type="evidence" value="ECO:0007669"/>
    <property type="project" value="UniProtKB-KW"/>
</dbReference>